<reference evidence="2" key="1">
    <citation type="submission" date="2018-01" db="EMBL/GenBank/DDBJ databases">
        <title>An insight into the sialome of Amazonian anophelines.</title>
        <authorList>
            <person name="Ribeiro J.M."/>
            <person name="Scarpassa V."/>
            <person name="Calvo E."/>
        </authorList>
    </citation>
    <scope>NUCLEOTIDE SEQUENCE</scope>
</reference>
<protein>
    <submittedName>
        <fullName evidence="2">Putative secreted protein</fullName>
    </submittedName>
</protein>
<dbReference type="EMBL" id="GGFL01015550">
    <property type="protein sequence ID" value="MBW79728.1"/>
    <property type="molecule type" value="Transcribed_RNA"/>
</dbReference>
<sequence length="66" mass="7513">MNSQFACVCVCVCVCISARDTLCGDCGTALRFSCCKFWRLKICIFYRASSMCALLAGRERTRERER</sequence>
<organism evidence="2">
    <name type="scientific">Anopheles darlingi</name>
    <name type="common">Mosquito</name>
    <dbReference type="NCBI Taxonomy" id="43151"/>
    <lineage>
        <taxon>Eukaryota</taxon>
        <taxon>Metazoa</taxon>
        <taxon>Ecdysozoa</taxon>
        <taxon>Arthropoda</taxon>
        <taxon>Hexapoda</taxon>
        <taxon>Insecta</taxon>
        <taxon>Pterygota</taxon>
        <taxon>Neoptera</taxon>
        <taxon>Endopterygota</taxon>
        <taxon>Diptera</taxon>
        <taxon>Nematocera</taxon>
        <taxon>Culicoidea</taxon>
        <taxon>Culicidae</taxon>
        <taxon>Anophelinae</taxon>
        <taxon>Anopheles</taxon>
    </lineage>
</organism>
<feature type="signal peptide" evidence="1">
    <location>
        <begin position="1"/>
        <end position="23"/>
    </location>
</feature>
<feature type="chain" id="PRO_5014753396" evidence="1">
    <location>
        <begin position="24"/>
        <end position="66"/>
    </location>
</feature>
<evidence type="ECO:0000256" key="1">
    <source>
        <dbReference type="SAM" id="SignalP"/>
    </source>
</evidence>
<dbReference type="AlphaFoldDB" id="A0A2M4DRF9"/>
<accession>A0A2M4DRF9</accession>
<name>A0A2M4DRF9_ANODA</name>
<proteinExistence type="predicted"/>
<evidence type="ECO:0000313" key="2">
    <source>
        <dbReference type="EMBL" id="MBW79728.1"/>
    </source>
</evidence>
<keyword evidence="1" id="KW-0732">Signal</keyword>